<reference evidence="1 2" key="1">
    <citation type="journal article" date="2005" name="Nucleic Acids Res.">
        <title>Genomic blueprint of Hahella chejuensis, a marine microbe producing an algicidal agent.</title>
        <authorList>
            <person name="Jeong H."/>
            <person name="Yim J.H."/>
            <person name="Lee C."/>
            <person name="Choi S.-H."/>
            <person name="Park Y.K."/>
            <person name="Yoon S.H."/>
            <person name="Hur C.-G."/>
            <person name="Kang H.-Y."/>
            <person name="Kim D."/>
            <person name="Lee H.H."/>
            <person name="Park K.H."/>
            <person name="Park S.-H."/>
            <person name="Park H.-S."/>
            <person name="Lee H.K."/>
            <person name="Oh T.K."/>
            <person name="Kim J.F."/>
        </authorList>
    </citation>
    <scope>NUCLEOTIDE SEQUENCE [LARGE SCALE GENOMIC DNA]</scope>
    <source>
        <strain evidence="1 2">KCTC 2396</strain>
    </source>
</reference>
<gene>
    <name evidence="1" type="ordered locus">HCH_03996</name>
</gene>
<accession>Q2SF61</accession>
<dbReference type="KEGG" id="hch:HCH_03996"/>
<name>Q2SF61_HAHCH</name>
<protein>
    <submittedName>
        <fullName evidence="1">Uncharacterized protein</fullName>
    </submittedName>
</protein>
<keyword evidence="2" id="KW-1185">Reference proteome</keyword>
<proteinExistence type="predicted"/>
<dbReference type="EMBL" id="CP000155">
    <property type="protein sequence ID" value="ABC30713.1"/>
    <property type="molecule type" value="Genomic_DNA"/>
</dbReference>
<evidence type="ECO:0000313" key="2">
    <source>
        <dbReference type="Proteomes" id="UP000000238"/>
    </source>
</evidence>
<organism evidence="1 2">
    <name type="scientific">Hahella chejuensis (strain KCTC 2396)</name>
    <dbReference type="NCBI Taxonomy" id="349521"/>
    <lineage>
        <taxon>Bacteria</taxon>
        <taxon>Pseudomonadati</taxon>
        <taxon>Pseudomonadota</taxon>
        <taxon>Gammaproteobacteria</taxon>
        <taxon>Oceanospirillales</taxon>
        <taxon>Hahellaceae</taxon>
        <taxon>Hahella</taxon>
    </lineage>
</organism>
<dbReference type="HOGENOM" id="CLU_3234327_0_0_6"/>
<dbReference type="AlphaFoldDB" id="Q2SF61"/>
<dbReference type="Proteomes" id="UP000000238">
    <property type="component" value="Chromosome"/>
</dbReference>
<sequence length="43" mass="4835">MAKSPLVSNMNEYMKRGSLVGCMLQSISLSINKHVYEIAQCMQ</sequence>
<dbReference type="STRING" id="349521.HCH_03996"/>
<evidence type="ECO:0000313" key="1">
    <source>
        <dbReference type="EMBL" id="ABC30713.1"/>
    </source>
</evidence>